<dbReference type="InterPro" id="IPR001433">
    <property type="entry name" value="OxRdtase_FAD/NAD-bd"/>
</dbReference>
<feature type="transmembrane region" description="Helical" evidence="1">
    <location>
        <begin position="43"/>
        <end position="60"/>
    </location>
</feature>
<dbReference type="EMBL" id="FQYP01000019">
    <property type="protein sequence ID" value="SHJ71879.1"/>
    <property type="molecule type" value="Genomic_DNA"/>
</dbReference>
<proteinExistence type="predicted"/>
<feature type="transmembrane region" description="Helical" evidence="1">
    <location>
        <begin position="81"/>
        <end position="103"/>
    </location>
</feature>
<dbReference type="AlphaFoldDB" id="A0A1M6LKZ9"/>
<dbReference type="GO" id="GO:0051537">
    <property type="term" value="F:2 iron, 2 sulfur cluster binding"/>
    <property type="evidence" value="ECO:0007669"/>
    <property type="project" value="InterPro"/>
</dbReference>
<dbReference type="InterPro" id="IPR050415">
    <property type="entry name" value="MRET"/>
</dbReference>
<evidence type="ECO:0000313" key="4">
    <source>
        <dbReference type="EMBL" id="SHJ71879.1"/>
    </source>
</evidence>
<dbReference type="PANTHER" id="PTHR47354">
    <property type="entry name" value="NADH OXIDOREDUCTASE HCR"/>
    <property type="match status" value="1"/>
</dbReference>
<dbReference type="PROSITE" id="PS00197">
    <property type="entry name" value="2FE2S_FER_1"/>
    <property type="match status" value="1"/>
</dbReference>
<dbReference type="InterPro" id="IPR039261">
    <property type="entry name" value="FNR_nucleotide-bd"/>
</dbReference>
<dbReference type="STRING" id="570521.SAMN04488508_11915"/>
<sequence length="617" mass="69507">MNNQAVWQKYSGKVAWPTIFLFVGLLLGYVTLTYFYVKGLSGVWTSVIGALLAYGMFTIAHEASHNNISGGVKSYVFLESMLGWISSALLLFPFSAFKVIHLRHHAHTNDPAKDPDHYVNGKNVFSIFFRCLTLIGHYFGLTLGEDSKADPAMRSIRKQSMVFVTFLSVTLIGLIAIGAGLTLLYVFILSALIAAPVLAFSFDWIPHYPHNNLDKYHNTRVITIPGLEFISLYQSYHLMHHLYPRVPFYNYKDCFLDYEKKLLEEQSTIEGFRTQDSGLMKRKNTYVDLIKGSTWSYILEVENVFQETHDAIKITFKNLDQIPFKFKPGQYVVISDYVDDVLVSRCYSIFENPNTGKLSVAVKSVPGGKLSNHLLTNVREHYKLKVSGPFGNFTLPETVKQPIVLIAGGSGITPILSILKTFLDSNNHHITLLYGCRSAEDVIFKEELEQLAEVFENRFSYILSFDMLDSNRQYELLKFIASDSLCYICGPQPMMDASKVVLAKLGIGNDHINTEEFAIKTPTLSGISKEVLFTIHQEEISFSTDTEETILEGAIASQKTIPYACGMGQCGTCKTKLIEGEVHWKKTEDIALLEHEKEQGYILPCICSPKTTIKLNV</sequence>
<evidence type="ECO:0000259" key="3">
    <source>
        <dbReference type="PROSITE" id="PS51384"/>
    </source>
</evidence>
<dbReference type="InterPro" id="IPR036010">
    <property type="entry name" value="2Fe-2S_ferredoxin-like_sf"/>
</dbReference>
<feature type="transmembrane region" description="Helical" evidence="1">
    <location>
        <begin position="14"/>
        <end position="37"/>
    </location>
</feature>
<dbReference type="InterPro" id="IPR001709">
    <property type="entry name" value="Flavoprot_Pyr_Nucl_cyt_Rdtase"/>
</dbReference>
<dbReference type="PRINTS" id="PR00406">
    <property type="entry name" value="CYTB5RDTASE"/>
</dbReference>
<dbReference type="SUPFAM" id="SSF63380">
    <property type="entry name" value="Riboflavin synthase domain-like"/>
    <property type="match status" value="1"/>
</dbReference>
<dbReference type="Gene3D" id="3.10.20.30">
    <property type="match status" value="1"/>
</dbReference>
<dbReference type="Pfam" id="PF00111">
    <property type="entry name" value="Fer2"/>
    <property type="match status" value="1"/>
</dbReference>
<dbReference type="InterPro" id="IPR006058">
    <property type="entry name" value="2Fe2S_fd_BS"/>
</dbReference>
<dbReference type="Gene3D" id="2.40.30.10">
    <property type="entry name" value="Translation factors"/>
    <property type="match status" value="1"/>
</dbReference>
<dbReference type="RefSeq" id="WP_073322186.1">
    <property type="nucleotide sequence ID" value="NZ_FQYP01000019.1"/>
</dbReference>
<dbReference type="InterPro" id="IPR005804">
    <property type="entry name" value="FA_desaturase_dom"/>
</dbReference>
<evidence type="ECO:0000259" key="2">
    <source>
        <dbReference type="PROSITE" id="PS51085"/>
    </source>
</evidence>
<dbReference type="InterPro" id="IPR017927">
    <property type="entry name" value="FAD-bd_FR_type"/>
</dbReference>
<keyword evidence="1" id="KW-1133">Transmembrane helix</keyword>
<keyword evidence="1" id="KW-0812">Transmembrane</keyword>
<dbReference type="PROSITE" id="PS51085">
    <property type="entry name" value="2FE2S_FER_2"/>
    <property type="match status" value="1"/>
</dbReference>
<evidence type="ECO:0000313" key="5">
    <source>
        <dbReference type="Proteomes" id="UP000184432"/>
    </source>
</evidence>
<dbReference type="InterPro" id="IPR012675">
    <property type="entry name" value="Beta-grasp_dom_sf"/>
</dbReference>
<gene>
    <name evidence="4" type="ORF">SAMN04488508_11915</name>
</gene>
<dbReference type="PRINTS" id="PR00371">
    <property type="entry name" value="FPNCR"/>
</dbReference>
<dbReference type="Pfam" id="PF00175">
    <property type="entry name" value="NAD_binding_1"/>
    <property type="match status" value="1"/>
</dbReference>
<feature type="transmembrane region" description="Helical" evidence="1">
    <location>
        <begin position="161"/>
        <end position="179"/>
    </location>
</feature>
<protein>
    <submittedName>
        <fullName evidence="4">Oxidoreductase FAD-binding domain-containing protein</fullName>
    </submittedName>
</protein>
<dbReference type="CDD" id="cd00207">
    <property type="entry name" value="fer2"/>
    <property type="match status" value="1"/>
</dbReference>
<feature type="domain" description="FAD-binding FR-type" evidence="3">
    <location>
        <begin position="294"/>
        <end position="396"/>
    </location>
</feature>
<dbReference type="SUPFAM" id="SSF52343">
    <property type="entry name" value="Ferredoxin reductase-like, C-terminal NADP-linked domain"/>
    <property type="match status" value="1"/>
</dbReference>
<dbReference type="Gene3D" id="3.40.50.80">
    <property type="entry name" value="Nucleotide-binding domain of ferredoxin-NADP reductase (FNR) module"/>
    <property type="match status" value="1"/>
</dbReference>
<feature type="transmembrane region" description="Helical" evidence="1">
    <location>
        <begin position="123"/>
        <end position="141"/>
    </location>
</feature>
<keyword evidence="1" id="KW-0472">Membrane</keyword>
<name>A0A1M6LKZ9_9FLAO</name>
<dbReference type="InterPro" id="IPR008333">
    <property type="entry name" value="Cbr1-like_FAD-bd_dom"/>
</dbReference>
<dbReference type="Proteomes" id="UP000184432">
    <property type="component" value="Unassembled WGS sequence"/>
</dbReference>
<dbReference type="InterPro" id="IPR001041">
    <property type="entry name" value="2Fe-2S_ferredoxin-type"/>
</dbReference>
<dbReference type="PROSITE" id="PS51384">
    <property type="entry name" value="FAD_FR"/>
    <property type="match status" value="1"/>
</dbReference>
<dbReference type="SUPFAM" id="SSF54292">
    <property type="entry name" value="2Fe-2S ferredoxin-like"/>
    <property type="match status" value="1"/>
</dbReference>
<dbReference type="GO" id="GO:0016491">
    <property type="term" value="F:oxidoreductase activity"/>
    <property type="evidence" value="ECO:0007669"/>
    <property type="project" value="InterPro"/>
</dbReference>
<dbReference type="Pfam" id="PF00487">
    <property type="entry name" value="FA_desaturase"/>
    <property type="match status" value="1"/>
</dbReference>
<accession>A0A1M6LKZ9</accession>
<dbReference type="GO" id="GO:0006629">
    <property type="term" value="P:lipid metabolic process"/>
    <property type="evidence" value="ECO:0007669"/>
    <property type="project" value="InterPro"/>
</dbReference>
<dbReference type="OrthoDB" id="9789468at2"/>
<dbReference type="InterPro" id="IPR017938">
    <property type="entry name" value="Riboflavin_synthase-like_b-brl"/>
</dbReference>
<evidence type="ECO:0000256" key="1">
    <source>
        <dbReference type="SAM" id="Phobius"/>
    </source>
</evidence>
<keyword evidence="5" id="KW-1185">Reference proteome</keyword>
<reference evidence="5" key="1">
    <citation type="submission" date="2016-11" db="EMBL/GenBank/DDBJ databases">
        <authorList>
            <person name="Varghese N."/>
            <person name="Submissions S."/>
        </authorList>
    </citation>
    <scope>NUCLEOTIDE SEQUENCE [LARGE SCALE GENOMIC DNA]</scope>
    <source>
        <strain evidence="5">DSM 22623</strain>
    </source>
</reference>
<dbReference type="Pfam" id="PF00970">
    <property type="entry name" value="FAD_binding_6"/>
    <property type="match status" value="1"/>
</dbReference>
<dbReference type="PANTHER" id="PTHR47354:SF5">
    <property type="entry name" value="PROTEIN RFBI"/>
    <property type="match status" value="1"/>
</dbReference>
<feature type="domain" description="2Fe-2S ferredoxin-type" evidence="2">
    <location>
        <begin position="529"/>
        <end position="617"/>
    </location>
</feature>
<organism evidence="4 5">
    <name type="scientific">Aquimarina spongiae</name>
    <dbReference type="NCBI Taxonomy" id="570521"/>
    <lineage>
        <taxon>Bacteria</taxon>
        <taxon>Pseudomonadati</taxon>
        <taxon>Bacteroidota</taxon>
        <taxon>Flavobacteriia</taxon>
        <taxon>Flavobacteriales</taxon>
        <taxon>Flavobacteriaceae</taxon>
        <taxon>Aquimarina</taxon>
    </lineage>
</organism>
<feature type="transmembrane region" description="Helical" evidence="1">
    <location>
        <begin position="185"/>
        <end position="205"/>
    </location>
</feature>